<dbReference type="EMBL" id="AKHW03000611">
    <property type="protein sequence ID" value="KYO45324.1"/>
    <property type="molecule type" value="Genomic_DNA"/>
</dbReference>
<dbReference type="InterPro" id="IPR052598">
    <property type="entry name" value="IgSF_CEA-related"/>
</dbReference>
<feature type="chain" id="PRO_5007586789" evidence="7">
    <location>
        <begin position="29"/>
        <end position="442"/>
    </location>
</feature>
<sequence>MTVIYTIQWLGLLLSAAILGSCPTPALAQTQIIVTPDLPPAPVVGGTVTLTPQPPPPPNATLCGWLRQSRTIFWHLLDQEQPSTGSSYTGREVLGPGCSLIIVGLMLNYSGSYTLQVQGPGVFIFRGVNLRVYGKLARPTVMSRRTTVPENGILELFGERPPSTRTLLWYRDGTVLRLDGHVEMSPGNLSLLLARVRRDDAGNYTCEVRNPISTARSEPVTVTVTYGPDAAFMNPSGLLSLRLGDKVTLRCAADSVPAPQFSWSHSGSDLIPAPAGAVLSLVLTSAEQAGVYECHVTNPSTGQNATASVSITLRLGQGPVQSQPGQTGGLQGGAITRAVDAGIIIGSLAGTGLLIFVLYYVLCTQGKRDPRLEKDPVAQQGAPCPAGVQEQPPLQPVRGQQVSGANDPLATVSAQIQPGSSPDPTYQMLQPGAPDLYQELRT</sequence>
<keyword evidence="6" id="KW-1133">Transmembrane helix</keyword>
<gene>
    <name evidence="9" type="primary">CEACAM6</name>
    <name evidence="9" type="ORF">Y1Q_0012823</name>
</gene>
<reference evidence="9 10" key="1">
    <citation type="journal article" date="2012" name="Genome Biol.">
        <title>Sequencing three crocodilian genomes to illuminate the evolution of archosaurs and amniotes.</title>
        <authorList>
            <person name="St John J.A."/>
            <person name="Braun E.L."/>
            <person name="Isberg S.R."/>
            <person name="Miles L.G."/>
            <person name="Chong A.Y."/>
            <person name="Gongora J."/>
            <person name="Dalzell P."/>
            <person name="Moran C."/>
            <person name="Bed'hom B."/>
            <person name="Abzhanov A."/>
            <person name="Burgess S.C."/>
            <person name="Cooksey A.M."/>
            <person name="Castoe T.A."/>
            <person name="Crawford N.G."/>
            <person name="Densmore L.D."/>
            <person name="Drew J.C."/>
            <person name="Edwards S.V."/>
            <person name="Faircloth B.C."/>
            <person name="Fujita M.K."/>
            <person name="Greenwold M.J."/>
            <person name="Hoffmann F.G."/>
            <person name="Howard J.M."/>
            <person name="Iguchi T."/>
            <person name="Janes D.E."/>
            <person name="Khan S.Y."/>
            <person name="Kohno S."/>
            <person name="de Koning A.J."/>
            <person name="Lance S.L."/>
            <person name="McCarthy F.M."/>
            <person name="McCormack J.E."/>
            <person name="Merchant M.E."/>
            <person name="Peterson D.G."/>
            <person name="Pollock D.D."/>
            <person name="Pourmand N."/>
            <person name="Raney B.J."/>
            <person name="Roessler K.A."/>
            <person name="Sanford J.R."/>
            <person name="Sawyer R.H."/>
            <person name="Schmidt C.J."/>
            <person name="Triplett E.W."/>
            <person name="Tuberville T.D."/>
            <person name="Venegas-Anaya M."/>
            <person name="Howard J.T."/>
            <person name="Jarvis E.D."/>
            <person name="Guillette L.J.Jr."/>
            <person name="Glenn T.C."/>
            <person name="Green R.E."/>
            <person name="Ray D.A."/>
        </authorList>
    </citation>
    <scope>NUCLEOTIDE SEQUENCE [LARGE SCALE GENOMIC DNA]</scope>
    <source>
        <strain evidence="9">KSC_2009_1</strain>
    </source>
</reference>
<dbReference type="Proteomes" id="UP000050525">
    <property type="component" value="Unassembled WGS sequence"/>
</dbReference>
<evidence type="ECO:0000313" key="9">
    <source>
        <dbReference type="EMBL" id="KYO45324.1"/>
    </source>
</evidence>
<evidence type="ECO:0000256" key="6">
    <source>
        <dbReference type="SAM" id="Phobius"/>
    </source>
</evidence>
<feature type="transmembrane region" description="Helical" evidence="6">
    <location>
        <begin position="341"/>
        <end position="362"/>
    </location>
</feature>
<evidence type="ECO:0000256" key="2">
    <source>
        <dbReference type="ARBA" id="ARBA00023157"/>
    </source>
</evidence>
<evidence type="ECO:0000256" key="3">
    <source>
        <dbReference type="ARBA" id="ARBA00023180"/>
    </source>
</evidence>
<dbReference type="InterPro" id="IPR003599">
    <property type="entry name" value="Ig_sub"/>
</dbReference>
<dbReference type="SMART" id="SM00409">
    <property type="entry name" value="IG"/>
    <property type="match status" value="3"/>
</dbReference>
<dbReference type="SMART" id="SM00408">
    <property type="entry name" value="IGc2"/>
    <property type="match status" value="2"/>
</dbReference>
<evidence type="ECO:0000259" key="8">
    <source>
        <dbReference type="PROSITE" id="PS50835"/>
    </source>
</evidence>
<keyword evidence="4" id="KW-0393">Immunoglobulin domain</keyword>
<dbReference type="Gene3D" id="2.60.40.10">
    <property type="entry name" value="Immunoglobulins"/>
    <property type="match status" value="3"/>
</dbReference>
<evidence type="ECO:0000256" key="5">
    <source>
        <dbReference type="SAM" id="MobiDB-lite"/>
    </source>
</evidence>
<feature type="domain" description="Ig-like" evidence="8">
    <location>
        <begin position="139"/>
        <end position="223"/>
    </location>
</feature>
<feature type="compositionally biased region" description="Polar residues" evidence="5">
    <location>
        <begin position="412"/>
        <end position="428"/>
    </location>
</feature>
<accession>A0A151P8G9</accession>
<proteinExistence type="predicted"/>
<organism evidence="9 10">
    <name type="scientific">Alligator mississippiensis</name>
    <name type="common">American alligator</name>
    <dbReference type="NCBI Taxonomy" id="8496"/>
    <lineage>
        <taxon>Eukaryota</taxon>
        <taxon>Metazoa</taxon>
        <taxon>Chordata</taxon>
        <taxon>Craniata</taxon>
        <taxon>Vertebrata</taxon>
        <taxon>Euteleostomi</taxon>
        <taxon>Archelosauria</taxon>
        <taxon>Archosauria</taxon>
        <taxon>Crocodylia</taxon>
        <taxon>Alligatoridae</taxon>
        <taxon>Alligatorinae</taxon>
        <taxon>Alligator</taxon>
    </lineage>
</organism>
<keyword evidence="10" id="KW-1185">Reference proteome</keyword>
<comment type="caution">
    <text evidence="9">The sequence shown here is derived from an EMBL/GenBank/DDBJ whole genome shotgun (WGS) entry which is preliminary data.</text>
</comment>
<name>A0A151P8G9_ALLMI</name>
<evidence type="ECO:0000256" key="1">
    <source>
        <dbReference type="ARBA" id="ARBA00022729"/>
    </source>
</evidence>
<evidence type="ECO:0000256" key="4">
    <source>
        <dbReference type="ARBA" id="ARBA00023319"/>
    </source>
</evidence>
<feature type="domain" description="Ig-like" evidence="8">
    <location>
        <begin position="228"/>
        <end position="310"/>
    </location>
</feature>
<keyword evidence="6" id="KW-0812">Transmembrane</keyword>
<dbReference type="InterPro" id="IPR013783">
    <property type="entry name" value="Ig-like_fold"/>
</dbReference>
<dbReference type="PANTHER" id="PTHR44337:SF8">
    <property type="entry name" value="IMMUNOGLOBULIN SUBTYPE DOMAIN-CONTAINING PROTEIN"/>
    <property type="match status" value="1"/>
</dbReference>
<dbReference type="PROSITE" id="PS50835">
    <property type="entry name" value="IG_LIKE"/>
    <property type="match status" value="2"/>
</dbReference>
<evidence type="ECO:0000313" key="10">
    <source>
        <dbReference type="Proteomes" id="UP000050525"/>
    </source>
</evidence>
<dbReference type="InterPro" id="IPR036179">
    <property type="entry name" value="Ig-like_dom_sf"/>
</dbReference>
<dbReference type="AlphaFoldDB" id="A0A151P8G9"/>
<dbReference type="Pfam" id="PF13927">
    <property type="entry name" value="Ig_3"/>
    <property type="match status" value="2"/>
</dbReference>
<keyword evidence="1 7" id="KW-0732">Signal</keyword>
<dbReference type="InterPro" id="IPR007110">
    <property type="entry name" value="Ig-like_dom"/>
</dbReference>
<dbReference type="eggNOG" id="ENOG502RXPD">
    <property type="taxonomic scope" value="Eukaryota"/>
</dbReference>
<keyword evidence="2" id="KW-1015">Disulfide bond</keyword>
<feature type="region of interest" description="Disordered" evidence="5">
    <location>
        <begin position="374"/>
        <end position="442"/>
    </location>
</feature>
<protein>
    <submittedName>
        <fullName evidence="9">Carcinoembryonic antigen-related cell adhesion molecule 6-like</fullName>
    </submittedName>
</protein>
<keyword evidence="3" id="KW-0325">Glycoprotein</keyword>
<dbReference type="CDD" id="cd00096">
    <property type="entry name" value="Ig"/>
    <property type="match status" value="1"/>
</dbReference>
<dbReference type="PANTHER" id="PTHR44337">
    <property type="entry name" value="CARCINOEMBRYONIC ANTIGEN-RELATED CELL ADHESION MOLECULE 8"/>
    <property type="match status" value="1"/>
</dbReference>
<evidence type="ECO:0000256" key="7">
    <source>
        <dbReference type="SAM" id="SignalP"/>
    </source>
</evidence>
<feature type="signal peptide" evidence="7">
    <location>
        <begin position="1"/>
        <end position="28"/>
    </location>
</feature>
<dbReference type="InterPro" id="IPR003598">
    <property type="entry name" value="Ig_sub2"/>
</dbReference>
<keyword evidence="6" id="KW-0472">Membrane</keyword>
<dbReference type="SUPFAM" id="SSF48726">
    <property type="entry name" value="Immunoglobulin"/>
    <property type="match status" value="3"/>
</dbReference>